<dbReference type="EMBL" id="MHMM01000010">
    <property type="protein sequence ID" value="OGZ27139.1"/>
    <property type="molecule type" value="Genomic_DNA"/>
</dbReference>
<evidence type="ECO:0000259" key="1">
    <source>
        <dbReference type="Pfam" id="PF13524"/>
    </source>
</evidence>
<gene>
    <name evidence="2" type="ORF">A2365_00520</name>
</gene>
<name>A0A1G2EMZ4_9BACT</name>
<dbReference type="InterPro" id="IPR055259">
    <property type="entry name" value="YkvP/CgeB_Glyco_trans-like"/>
</dbReference>
<dbReference type="Pfam" id="PF13524">
    <property type="entry name" value="Glyco_trans_1_2"/>
    <property type="match status" value="1"/>
</dbReference>
<comment type="caution">
    <text evidence="2">The sequence shown here is derived from an EMBL/GenBank/DDBJ whole genome shotgun (WGS) entry which is preliminary data.</text>
</comment>
<protein>
    <recommendedName>
        <fullName evidence="1">Spore protein YkvP/CgeB glycosyl transferase-like domain-containing protein</fullName>
    </recommendedName>
</protein>
<evidence type="ECO:0000313" key="2">
    <source>
        <dbReference type="EMBL" id="OGZ27139.1"/>
    </source>
</evidence>
<dbReference type="AlphaFoldDB" id="A0A1G2EMZ4"/>
<accession>A0A1G2EMZ4</accession>
<dbReference type="STRING" id="1801677.A2365_00520"/>
<reference evidence="2 3" key="1">
    <citation type="journal article" date="2016" name="Nat. Commun.">
        <title>Thousands of microbial genomes shed light on interconnected biogeochemical processes in an aquifer system.</title>
        <authorList>
            <person name="Anantharaman K."/>
            <person name="Brown C.T."/>
            <person name="Hug L.A."/>
            <person name="Sharon I."/>
            <person name="Castelle C.J."/>
            <person name="Probst A.J."/>
            <person name="Thomas B.C."/>
            <person name="Singh A."/>
            <person name="Wilkins M.J."/>
            <person name="Karaoz U."/>
            <person name="Brodie E.L."/>
            <person name="Williams K.H."/>
            <person name="Hubbard S.S."/>
            <person name="Banfield J.F."/>
        </authorList>
    </citation>
    <scope>NUCLEOTIDE SEQUENCE [LARGE SCALE GENOMIC DNA]</scope>
</reference>
<feature type="domain" description="Spore protein YkvP/CgeB glycosyl transferase-like" evidence="1">
    <location>
        <begin position="173"/>
        <end position="340"/>
    </location>
</feature>
<evidence type="ECO:0000313" key="3">
    <source>
        <dbReference type="Proteomes" id="UP000177740"/>
    </source>
</evidence>
<proteinExistence type="predicted"/>
<dbReference type="Proteomes" id="UP000177740">
    <property type="component" value="Unassembled WGS sequence"/>
</dbReference>
<sequence>MTKILYIALKYDYGDPKRGFGFEHYNFYDSLVNMGNEVVYFPFDEAMINYGKEKMNELLLETARKENPDLCFFFLFGDEIKKETVKKISSEFLTFNWFADDHWRFYNFSRHWASCFTWAGTTDSEAPEKYNRIGIKNVIKTQWACNHFIYKPLGGEKRHDVSFVGQPHGNRPQIIEKLRKAGINVKCWGKGWPAGRISQDEMIKIFSESRINLNLTKSSKDNLIKSSAKIFLSGRSLKINPPKTWIDNFRSMQAKKREQIKGRTFEIPGCGGFMITGKADNIGEYYKENEEIVLYKNTEDLINKIKYYLKAEKEREEIAEKGYKRTLKEHTYEKRFQDIFRAIGVSGYSDL</sequence>
<organism evidence="2 3">
    <name type="scientific">Candidatus Nealsonbacteria bacterium RIFOXYB1_FULL_40_15</name>
    <dbReference type="NCBI Taxonomy" id="1801677"/>
    <lineage>
        <taxon>Bacteria</taxon>
        <taxon>Candidatus Nealsoniibacteriota</taxon>
    </lineage>
</organism>